<feature type="non-terminal residue" evidence="1">
    <location>
        <position position="1"/>
    </location>
</feature>
<organism evidence="1 2">
    <name type="scientific">Mycena pura</name>
    <dbReference type="NCBI Taxonomy" id="153505"/>
    <lineage>
        <taxon>Eukaryota</taxon>
        <taxon>Fungi</taxon>
        <taxon>Dikarya</taxon>
        <taxon>Basidiomycota</taxon>
        <taxon>Agaricomycotina</taxon>
        <taxon>Agaricomycetes</taxon>
        <taxon>Agaricomycetidae</taxon>
        <taxon>Agaricales</taxon>
        <taxon>Marasmiineae</taxon>
        <taxon>Mycenaceae</taxon>
        <taxon>Mycena</taxon>
    </lineage>
</organism>
<comment type="caution">
    <text evidence="1">The sequence shown here is derived from an EMBL/GenBank/DDBJ whole genome shotgun (WGS) entry which is preliminary data.</text>
</comment>
<proteinExistence type="predicted"/>
<dbReference type="Proteomes" id="UP001219525">
    <property type="component" value="Unassembled WGS sequence"/>
</dbReference>
<gene>
    <name evidence="1" type="ORF">GGX14DRAFT_369396</name>
</gene>
<protein>
    <submittedName>
        <fullName evidence="1">Uncharacterized protein</fullName>
    </submittedName>
</protein>
<dbReference type="EMBL" id="JARJCW010000050">
    <property type="protein sequence ID" value="KAJ7203553.1"/>
    <property type="molecule type" value="Genomic_DNA"/>
</dbReference>
<name>A0AAD6V9W1_9AGAR</name>
<keyword evidence="2" id="KW-1185">Reference proteome</keyword>
<sequence length="130" mass="15362">EDWTDKVDLMRCNPDFGTNGDERFDCVNVNLDPNTLDFARLLYLFRCRIPGTDRCEEDIALVRLFKPSQWKPKTVWENCRVLEDGRTMLMLPKYFIRGAHLIRAFGSPRDHTRFYLNDVIDADWFLRAGN</sequence>
<evidence type="ECO:0000313" key="1">
    <source>
        <dbReference type="EMBL" id="KAJ7203553.1"/>
    </source>
</evidence>
<reference evidence="1" key="1">
    <citation type="submission" date="2023-03" db="EMBL/GenBank/DDBJ databases">
        <title>Massive genome expansion in bonnet fungi (Mycena s.s.) driven by repeated elements and novel gene families across ecological guilds.</title>
        <authorList>
            <consortium name="Lawrence Berkeley National Laboratory"/>
            <person name="Harder C.B."/>
            <person name="Miyauchi S."/>
            <person name="Viragh M."/>
            <person name="Kuo A."/>
            <person name="Thoen E."/>
            <person name="Andreopoulos B."/>
            <person name="Lu D."/>
            <person name="Skrede I."/>
            <person name="Drula E."/>
            <person name="Henrissat B."/>
            <person name="Morin E."/>
            <person name="Kohler A."/>
            <person name="Barry K."/>
            <person name="LaButti K."/>
            <person name="Morin E."/>
            <person name="Salamov A."/>
            <person name="Lipzen A."/>
            <person name="Mereny Z."/>
            <person name="Hegedus B."/>
            <person name="Baldrian P."/>
            <person name="Stursova M."/>
            <person name="Weitz H."/>
            <person name="Taylor A."/>
            <person name="Grigoriev I.V."/>
            <person name="Nagy L.G."/>
            <person name="Martin F."/>
            <person name="Kauserud H."/>
        </authorList>
    </citation>
    <scope>NUCLEOTIDE SEQUENCE</scope>
    <source>
        <strain evidence="1">9144</strain>
    </source>
</reference>
<dbReference type="AlphaFoldDB" id="A0AAD6V9W1"/>
<accession>A0AAD6V9W1</accession>
<evidence type="ECO:0000313" key="2">
    <source>
        <dbReference type="Proteomes" id="UP001219525"/>
    </source>
</evidence>